<dbReference type="AlphaFoldDB" id="A0AAW3WJ68"/>
<comment type="caution">
    <text evidence="2">The sequence shown here is derived from an EMBL/GenBank/DDBJ whole genome shotgun (WGS) entry which is preliminary data.</text>
</comment>
<dbReference type="Proteomes" id="UP000659084">
    <property type="component" value="Unassembled WGS sequence"/>
</dbReference>
<feature type="transmembrane region" description="Helical" evidence="1">
    <location>
        <begin position="255"/>
        <end position="279"/>
    </location>
</feature>
<name>A0AAW3WJ68_SERFO</name>
<evidence type="ECO:0000256" key="1">
    <source>
        <dbReference type="SAM" id="Phobius"/>
    </source>
</evidence>
<proteinExistence type="predicted"/>
<keyword evidence="1" id="KW-0812">Transmembrane</keyword>
<feature type="transmembrane region" description="Helical" evidence="1">
    <location>
        <begin position="223"/>
        <end position="243"/>
    </location>
</feature>
<keyword evidence="1" id="KW-1133">Transmembrane helix</keyword>
<dbReference type="RefSeq" id="WP_179251825.1">
    <property type="nucleotide sequence ID" value="NZ_JACBIV010000003.1"/>
</dbReference>
<dbReference type="EMBL" id="JACNYO010000002">
    <property type="protein sequence ID" value="MBC3210873.1"/>
    <property type="molecule type" value="Genomic_DNA"/>
</dbReference>
<keyword evidence="1" id="KW-0472">Membrane</keyword>
<feature type="transmembrane region" description="Helical" evidence="1">
    <location>
        <begin position="31"/>
        <end position="54"/>
    </location>
</feature>
<gene>
    <name evidence="2" type="ORF">H8J20_01860</name>
</gene>
<accession>A0AAW3WJ68</accession>
<evidence type="ECO:0000313" key="3">
    <source>
        <dbReference type="Proteomes" id="UP000659084"/>
    </source>
</evidence>
<sequence>MIAEHTAFFASPSKRCDDVSAIERRIATKTLYLLLSPVFTLVFIASLATPTLFFIEGDTFLLGVLFLLILLPLNYLFFKRICDNLKLKHGEVYFNVTSQGVFYTRYNDLSCGVSHYQLLWLEVTGSLEDGTKATIGFRNTGYKNNTKNLIIYTQTQSGETKENLIPVHEIKKFKHHWEITRAILMQIASLQRPELVISEEVFYDFNVNPSTFEFQKKSRRRRLVNFVGITISLILIFGALYSASIGLTTIEVSGFWFVLSLVVLFLVMILIIASTVVLFERIPFFRNSFPAYTLVSYRAEQERPSVAIKVSTP</sequence>
<organism evidence="2 3">
    <name type="scientific">Serratia fonticola</name>
    <dbReference type="NCBI Taxonomy" id="47917"/>
    <lineage>
        <taxon>Bacteria</taxon>
        <taxon>Pseudomonadati</taxon>
        <taxon>Pseudomonadota</taxon>
        <taxon>Gammaproteobacteria</taxon>
        <taxon>Enterobacterales</taxon>
        <taxon>Yersiniaceae</taxon>
        <taxon>Serratia</taxon>
    </lineage>
</organism>
<protein>
    <submittedName>
        <fullName evidence="2">Uncharacterized protein</fullName>
    </submittedName>
</protein>
<feature type="transmembrane region" description="Helical" evidence="1">
    <location>
        <begin position="60"/>
        <end position="78"/>
    </location>
</feature>
<evidence type="ECO:0000313" key="2">
    <source>
        <dbReference type="EMBL" id="MBC3210873.1"/>
    </source>
</evidence>
<reference evidence="2" key="1">
    <citation type="submission" date="2020-08" db="EMBL/GenBank/DDBJ databases">
        <title>Food and environmental bacterial isolates.</title>
        <authorList>
            <person name="Richter L."/>
            <person name="Du Plessis E.M."/>
            <person name="Duvenage S."/>
            <person name="Allam M."/>
            <person name="Korsten L."/>
        </authorList>
    </citation>
    <scope>NUCLEOTIDE SEQUENCE</scope>
    <source>
        <strain evidence="2">UPMP2127</strain>
    </source>
</reference>